<organism evidence="2 3">
    <name type="scientific">Roseovarius aquimarinus</name>
    <dbReference type="NCBI Taxonomy" id="1229156"/>
    <lineage>
        <taxon>Bacteria</taxon>
        <taxon>Pseudomonadati</taxon>
        <taxon>Pseudomonadota</taxon>
        <taxon>Alphaproteobacteria</taxon>
        <taxon>Rhodobacterales</taxon>
        <taxon>Roseobacteraceae</taxon>
        <taxon>Roseovarius</taxon>
    </lineage>
</organism>
<dbReference type="SUPFAM" id="SSF52266">
    <property type="entry name" value="SGNH hydrolase"/>
    <property type="match status" value="1"/>
</dbReference>
<dbReference type="Proteomes" id="UP001607157">
    <property type="component" value="Unassembled WGS sequence"/>
</dbReference>
<accession>A0ABW7I7G9</accession>
<reference evidence="2 3" key="1">
    <citation type="submission" date="2024-10" db="EMBL/GenBank/DDBJ databases">
        <authorList>
            <person name="Yang X.-N."/>
        </authorList>
    </citation>
    <scope>NUCLEOTIDE SEQUENCE [LARGE SCALE GENOMIC DNA]</scope>
    <source>
        <strain evidence="2 3">CAU 1059</strain>
    </source>
</reference>
<evidence type="ECO:0000313" key="2">
    <source>
        <dbReference type="EMBL" id="MFH0254139.1"/>
    </source>
</evidence>
<evidence type="ECO:0000313" key="3">
    <source>
        <dbReference type="Proteomes" id="UP001607157"/>
    </source>
</evidence>
<dbReference type="InterPro" id="IPR036514">
    <property type="entry name" value="SGNH_hydro_sf"/>
</dbReference>
<dbReference type="Pfam" id="PF13472">
    <property type="entry name" value="Lipase_GDSL_2"/>
    <property type="match status" value="1"/>
</dbReference>
<dbReference type="EMBL" id="JBIHMM010000002">
    <property type="protein sequence ID" value="MFH0254139.1"/>
    <property type="molecule type" value="Genomic_DNA"/>
</dbReference>
<name>A0ABW7I7G9_9RHOB</name>
<dbReference type="PANTHER" id="PTHR30383:SF24">
    <property type="entry name" value="THIOESTERASE 1_PROTEASE 1_LYSOPHOSPHOLIPASE L1"/>
    <property type="match status" value="1"/>
</dbReference>
<dbReference type="PANTHER" id="PTHR30383">
    <property type="entry name" value="THIOESTERASE 1/PROTEASE 1/LYSOPHOSPHOLIPASE L1"/>
    <property type="match status" value="1"/>
</dbReference>
<gene>
    <name evidence="2" type="ORF">ACGRVM_09555</name>
</gene>
<dbReference type="CDD" id="cd01822">
    <property type="entry name" value="Lysophospholipase_L1_like"/>
    <property type="match status" value="1"/>
</dbReference>
<comment type="caution">
    <text evidence="2">The sequence shown here is derived from an EMBL/GenBank/DDBJ whole genome shotgun (WGS) entry which is preliminary data.</text>
</comment>
<feature type="domain" description="SGNH hydrolase-type esterase" evidence="1">
    <location>
        <begin position="28"/>
        <end position="193"/>
    </location>
</feature>
<keyword evidence="3" id="KW-1185">Reference proteome</keyword>
<dbReference type="Gene3D" id="3.40.50.1110">
    <property type="entry name" value="SGNH hydrolase"/>
    <property type="match status" value="1"/>
</dbReference>
<evidence type="ECO:0000259" key="1">
    <source>
        <dbReference type="Pfam" id="PF13472"/>
    </source>
</evidence>
<dbReference type="RefSeq" id="WP_377170485.1">
    <property type="nucleotide sequence ID" value="NZ_JBHTJC010000002.1"/>
</dbReference>
<proteinExistence type="predicted"/>
<sequence length="220" mass="23391">MALAVLMGFGAMVAAEEAAPNEVRVMTFGDSLTAGYGLPREDGFAAQLSVWLRENGTPDGVPVRILNGSVSGSTTAGGVRRLDWALGDDPDAMILELGGNDLLRGTDPSETRANLDTILARATEEGIEVLLVGLVAKDNYGPEYREAFNSIFPDLAEKYDVPLQVDFFGALPEKSSDQVPYLQSDGTHPNARGIAEVVADMGPRVQALISDVLKDRAAAR</sequence>
<dbReference type="InterPro" id="IPR051532">
    <property type="entry name" value="Ester_Hydrolysis_Enzymes"/>
</dbReference>
<protein>
    <submittedName>
        <fullName evidence="2">Arylesterase</fullName>
    </submittedName>
</protein>
<dbReference type="InterPro" id="IPR013830">
    <property type="entry name" value="SGNH_hydro"/>
</dbReference>